<evidence type="ECO:0000313" key="1">
    <source>
        <dbReference type="EMBL" id="MDX3024956.1"/>
    </source>
</evidence>
<dbReference type="PANTHER" id="PTHR47691">
    <property type="entry name" value="REGULATOR-RELATED"/>
    <property type="match status" value="1"/>
</dbReference>
<dbReference type="PRINTS" id="PR00364">
    <property type="entry name" value="DISEASERSIST"/>
</dbReference>
<evidence type="ECO:0000313" key="2">
    <source>
        <dbReference type="Proteomes" id="UP001272987"/>
    </source>
</evidence>
<keyword evidence="2" id="KW-1185">Reference proteome</keyword>
<dbReference type="InterPro" id="IPR011990">
    <property type="entry name" value="TPR-like_helical_dom_sf"/>
</dbReference>
<dbReference type="PANTHER" id="PTHR47691:SF3">
    <property type="entry name" value="HTH-TYPE TRANSCRIPTIONAL REGULATOR RV0890C-RELATED"/>
    <property type="match status" value="1"/>
</dbReference>
<protein>
    <submittedName>
        <fullName evidence="1">Tetratricopeptide repeat protein</fullName>
    </submittedName>
</protein>
<gene>
    <name evidence="1" type="ORF">PV666_44895</name>
</gene>
<dbReference type="RefSeq" id="WP_319167333.1">
    <property type="nucleotide sequence ID" value="NZ_JARAWP010000040.1"/>
</dbReference>
<dbReference type="Gene3D" id="3.40.50.300">
    <property type="entry name" value="P-loop containing nucleotide triphosphate hydrolases"/>
    <property type="match status" value="1"/>
</dbReference>
<dbReference type="InterPro" id="IPR027417">
    <property type="entry name" value="P-loop_NTPase"/>
</dbReference>
<name>A0ABU4MA25_9ACTN</name>
<comment type="caution">
    <text evidence="1">The sequence shown here is derived from an EMBL/GenBank/DDBJ whole genome shotgun (WGS) entry which is preliminary data.</text>
</comment>
<dbReference type="SUPFAM" id="SSF52540">
    <property type="entry name" value="P-loop containing nucleoside triphosphate hydrolases"/>
    <property type="match status" value="1"/>
</dbReference>
<organism evidence="1 2">
    <name type="scientific">Streptomyces acidiscabies</name>
    <dbReference type="NCBI Taxonomy" id="42234"/>
    <lineage>
        <taxon>Bacteria</taxon>
        <taxon>Bacillati</taxon>
        <taxon>Actinomycetota</taxon>
        <taxon>Actinomycetes</taxon>
        <taxon>Kitasatosporales</taxon>
        <taxon>Streptomycetaceae</taxon>
        <taxon>Streptomyces</taxon>
    </lineage>
</organism>
<dbReference type="SUPFAM" id="SSF48452">
    <property type="entry name" value="TPR-like"/>
    <property type="match status" value="1"/>
</dbReference>
<reference evidence="1 2" key="1">
    <citation type="journal article" date="2023" name="Microb. Genom.">
        <title>Mesoterricola silvestris gen. nov., sp. nov., Mesoterricola sediminis sp. nov., Geothrix oryzae sp. nov., Geothrix edaphica sp. nov., Geothrix rubra sp. nov., and Geothrix limicola sp. nov., six novel members of Acidobacteriota isolated from soils.</title>
        <authorList>
            <person name="Weisberg A.J."/>
            <person name="Pearce E."/>
            <person name="Kramer C.G."/>
            <person name="Chang J.H."/>
            <person name="Clarke C.R."/>
        </authorList>
    </citation>
    <scope>NUCLEOTIDE SEQUENCE [LARGE SCALE GENOMIC DNA]</scope>
    <source>
        <strain evidence="1 2">NB05-1H</strain>
    </source>
</reference>
<dbReference type="Gene3D" id="1.25.40.10">
    <property type="entry name" value="Tetratricopeptide repeat domain"/>
    <property type="match status" value="1"/>
</dbReference>
<dbReference type="Proteomes" id="UP001272987">
    <property type="component" value="Unassembled WGS sequence"/>
</dbReference>
<dbReference type="EMBL" id="JARAWP010000040">
    <property type="protein sequence ID" value="MDX3024956.1"/>
    <property type="molecule type" value="Genomic_DNA"/>
</dbReference>
<accession>A0ABU4MA25</accession>
<sequence length="711" mass="75110">MRDTVLKDGGDTVTVNEIGGDARMAGVTVQTGTFSGEIHQHAAPAPAAPPPLPRQFPSLVRHFTDRLDDRAVLDRGHASGTRLFVISGLAGMGKTALAAQWLSRHGLPGGELYADLAGPDASCGPEAVLRRWLRALGIGRPPAELAELCGLWRSVTADRQVAVLIDGVSDVGQVRPLLPSTGCGVTVVTSRRALVDLAADGAALHCLKPLGPQDSLQLLAALTGEERIAAAPRDAARLADHCRGLPLPLVLAGARLASRPQHSVAAVTRSLLRRTRPGPPHAPTEDTAHMIISSALDDAYQGLTDTARLVYRTLALLPTGDTDAALTAAVCSLSVDEAAWELEVLDEEQLLEALPEAGGRVRYRLVPAARDHARRLALTAGTDEDHARMTEAACTSVLETATHAQVLLTPAQATLRLSQTDGPPAGSAPFDDEAGALAWLESHETSLLDLLHAAEAIGRDDLVWQLVDAFWPLFLRRHPYELWEAAHVIGLASARAAKHPAAVRQMLASGAIGLNAAGRVDDALVWYGQALAAAREAGDVRDEGQALLGLGSCHLAAGRPEQAEGLLSLAIGLWHSCGYDRGVALADIVRGEICLADEPDLALILFSRAHDDLLQENDLYDAARALLLHGHARAVTGSPGPGIQEMETALTTLTGAGSLAWRARALELLARAHHQSDDLPAARDRYEQAAQVYAEIRPADAARVRALAAGL</sequence>
<proteinExistence type="predicted"/>